<evidence type="ECO:0000256" key="1">
    <source>
        <dbReference type="SAM" id="Phobius"/>
    </source>
</evidence>
<dbReference type="STRING" id="1617426.TR69_WS6001001305"/>
<dbReference type="EMBL" id="JYNZ01000005">
    <property type="protein sequence ID" value="KXK26013.1"/>
    <property type="molecule type" value="Genomic_DNA"/>
</dbReference>
<keyword evidence="1" id="KW-1133">Transmembrane helix</keyword>
<dbReference type="Pfam" id="PF01864">
    <property type="entry name" value="CarS-like"/>
    <property type="match status" value="1"/>
</dbReference>
<evidence type="ECO:0008006" key="4">
    <source>
        <dbReference type="Google" id="ProtNLM"/>
    </source>
</evidence>
<protein>
    <recommendedName>
        <fullName evidence="4">CDP-2,3-bis-(O-geranylgeranyl)-sn-glycerol synthase</fullName>
    </recommendedName>
</protein>
<accession>A0A136LWI5</accession>
<feature type="transmembrane region" description="Helical" evidence="1">
    <location>
        <begin position="97"/>
        <end position="117"/>
    </location>
</feature>
<feature type="transmembrane region" description="Helical" evidence="1">
    <location>
        <begin position="58"/>
        <end position="77"/>
    </location>
</feature>
<name>A0A136LWI5_9BACT</name>
<keyword evidence="1" id="KW-0472">Membrane</keyword>
<organism evidence="2 3">
    <name type="scientific">candidate division WS6 bacterium OLB20</name>
    <dbReference type="NCBI Taxonomy" id="1617426"/>
    <lineage>
        <taxon>Bacteria</taxon>
        <taxon>Candidatus Dojkabacteria</taxon>
    </lineage>
</organism>
<keyword evidence="1" id="KW-0812">Transmembrane</keyword>
<evidence type="ECO:0000313" key="3">
    <source>
        <dbReference type="Proteomes" id="UP000070457"/>
    </source>
</evidence>
<dbReference type="PANTHER" id="PTHR39650:SF1">
    <property type="entry name" value="CDP-ARCHAEOL SYNTHASE"/>
    <property type="match status" value="1"/>
</dbReference>
<reference evidence="2 3" key="1">
    <citation type="submission" date="2015-02" db="EMBL/GenBank/DDBJ databases">
        <title>Improved understanding of the partial-nitritation anammox process through 23 genomes representing the majority of the microbial community.</title>
        <authorList>
            <person name="Speth D.R."/>
            <person name="In T Zandt M."/>
            <person name="Guerrero Cruz S."/>
            <person name="Jetten M.S."/>
            <person name="Dutilh B.E."/>
        </authorList>
    </citation>
    <scope>NUCLEOTIDE SEQUENCE [LARGE SCALE GENOMIC DNA]</scope>
    <source>
        <strain evidence="2">OLB20</strain>
    </source>
</reference>
<dbReference type="Proteomes" id="UP000070457">
    <property type="component" value="Unassembled WGS sequence"/>
</dbReference>
<proteinExistence type="predicted"/>
<evidence type="ECO:0000313" key="2">
    <source>
        <dbReference type="EMBL" id="KXK26013.1"/>
    </source>
</evidence>
<feature type="transmembrane region" description="Helical" evidence="1">
    <location>
        <begin position="129"/>
        <end position="150"/>
    </location>
</feature>
<dbReference type="InterPro" id="IPR032690">
    <property type="entry name" value="CarS"/>
</dbReference>
<comment type="caution">
    <text evidence="2">The sequence shown here is derived from an EMBL/GenBank/DDBJ whole genome shotgun (WGS) entry which is preliminary data.</text>
</comment>
<sequence length="184" mass="20231">MSEALLLAIWFFLPAGIANTVPVFAVKIPVLKNFNAPLDFGITVGGTRLLGKNKTIRGLVCGIIVGILIVWIQQQIWIGNEAVRSVIRLDYSSLSPVILGTLLAAGALVGDAVESFFKRRSGIEPGRAWFPFDQTDYIIGGILMTLPYVQLSILEYMLLFVIWFILHPISTVAGYLLKLKDSPI</sequence>
<gene>
    <name evidence="2" type="ORF">TR69_WS6001001305</name>
</gene>
<dbReference type="PANTHER" id="PTHR39650">
    <property type="entry name" value="CDP-ARCHAEOL SYNTHASE"/>
    <property type="match status" value="1"/>
</dbReference>
<feature type="transmembrane region" description="Helical" evidence="1">
    <location>
        <begin position="156"/>
        <end position="177"/>
    </location>
</feature>
<dbReference type="AlphaFoldDB" id="A0A136LWI5"/>